<dbReference type="Proteomes" id="UP000008922">
    <property type="component" value="Chromosome"/>
</dbReference>
<dbReference type="InterPro" id="IPR011528">
    <property type="entry name" value="NERD"/>
</dbReference>
<evidence type="ECO:0000256" key="2">
    <source>
        <dbReference type="ARBA" id="ARBA00022741"/>
    </source>
</evidence>
<keyword evidence="4 10" id="KW-0347">Helicase</keyword>
<evidence type="ECO:0000256" key="7">
    <source>
        <dbReference type="ARBA" id="ARBA00034617"/>
    </source>
</evidence>
<dbReference type="STRING" id="926569.ANT_14020"/>
<evidence type="ECO:0000256" key="1">
    <source>
        <dbReference type="ARBA" id="ARBA00009922"/>
    </source>
</evidence>
<evidence type="ECO:0000259" key="12">
    <source>
        <dbReference type="PROSITE" id="PS51198"/>
    </source>
</evidence>
<dbReference type="InterPro" id="IPR027417">
    <property type="entry name" value="P-loop_NTPase"/>
</dbReference>
<dbReference type="GO" id="GO:0003677">
    <property type="term" value="F:DNA binding"/>
    <property type="evidence" value="ECO:0007669"/>
    <property type="project" value="UniProtKB-KW"/>
</dbReference>
<dbReference type="GO" id="GO:0000725">
    <property type="term" value="P:recombinational repair"/>
    <property type="evidence" value="ECO:0007669"/>
    <property type="project" value="TreeGrafter"/>
</dbReference>
<dbReference type="Gene3D" id="3.40.50.300">
    <property type="entry name" value="P-loop containing nucleotide triphosphate hydrolases"/>
    <property type="match status" value="2"/>
</dbReference>
<dbReference type="PROSITE" id="PS50965">
    <property type="entry name" value="NERD"/>
    <property type="match status" value="1"/>
</dbReference>
<evidence type="ECO:0000256" key="6">
    <source>
        <dbReference type="ARBA" id="ARBA00023235"/>
    </source>
</evidence>
<dbReference type="GO" id="GO:0043138">
    <property type="term" value="F:3'-5' DNA helicase activity"/>
    <property type="evidence" value="ECO:0007669"/>
    <property type="project" value="UniProtKB-EC"/>
</dbReference>
<dbReference type="EC" id="5.6.2.4" evidence="8"/>
<accession>E8N4R6</accession>
<dbReference type="InterPro" id="IPR014016">
    <property type="entry name" value="UvrD-like_ATP-bd"/>
</dbReference>
<feature type="binding site" evidence="10">
    <location>
        <begin position="272"/>
        <end position="279"/>
    </location>
    <ligand>
        <name>ATP</name>
        <dbReference type="ChEBI" id="CHEBI:30616"/>
    </ligand>
</feature>
<keyword evidence="14" id="KW-1185">Reference proteome</keyword>
<comment type="catalytic activity">
    <reaction evidence="9">
        <text>ATP + H2O = ADP + phosphate + H(+)</text>
        <dbReference type="Rhea" id="RHEA:13065"/>
        <dbReference type="ChEBI" id="CHEBI:15377"/>
        <dbReference type="ChEBI" id="CHEBI:15378"/>
        <dbReference type="ChEBI" id="CHEBI:30616"/>
        <dbReference type="ChEBI" id="CHEBI:43474"/>
        <dbReference type="ChEBI" id="CHEBI:456216"/>
        <dbReference type="EC" id="5.6.2.4"/>
    </reaction>
</comment>
<keyword evidence="6" id="KW-0413">Isomerase</keyword>
<feature type="domain" description="UvrD-like helicase ATP-binding" evidence="12">
    <location>
        <begin position="251"/>
        <end position="542"/>
    </location>
</feature>
<dbReference type="Pfam" id="PF13538">
    <property type="entry name" value="UvrD_C_2"/>
    <property type="match status" value="1"/>
</dbReference>
<evidence type="ECO:0000256" key="10">
    <source>
        <dbReference type="PROSITE-ProRule" id="PRU00560"/>
    </source>
</evidence>
<protein>
    <recommendedName>
        <fullName evidence="8">DNA 3'-5' helicase</fullName>
        <ecNumber evidence="8">5.6.2.4</ecNumber>
    </recommendedName>
</protein>
<evidence type="ECO:0000313" key="13">
    <source>
        <dbReference type="EMBL" id="BAJ63430.1"/>
    </source>
</evidence>
<dbReference type="InterPro" id="IPR027785">
    <property type="entry name" value="UvrD-like_helicase_C"/>
</dbReference>
<comment type="similarity">
    <text evidence="1">Belongs to the helicase family. UvrD subfamily.</text>
</comment>
<keyword evidence="3 10" id="KW-0378">Hydrolase</keyword>
<dbReference type="OrthoDB" id="7066673at2"/>
<dbReference type="Pfam" id="PF00580">
    <property type="entry name" value="UvrD-helicase"/>
    <property type="match status" value="1"/>
</dbReference>
<comment type="catalytic activity">
    <reaction evidence="7">
        <text>Couples ATP hydrolysis with the unwinding of duplex DNA by translocating in the 3'-5' direction.</text>
        <dbReference type="EC" id="5.6.2.4"/>
    </reaction>
</comment>
<evidence type="ECO:0000256" key="8">
    <source>
        <dbReference type="ARBA" id="ARBA00034808"/>
    </source>
</evidence>
<dbReference type="InterPro" id="IPR014017">
    <property type="entry name" value="DNA_helicase_UvrD-like_C"/>
</dbReference>
<evidence type="ECO:0000313" key="14">
    <source>
        <dbReference type="Proteomes" id="UP000008922"/>
    </source>
</evidence>
<name>E8N4R6_ANATU</name>
<evidence type="ECO:0000256" key="4">
    <source>
        <dbReference type="ARBA" id="ARBA00022806"/>
    </source>
</evidence>
<dbReference type="InParanoid" id="E8N4R6"/>
<dbReference type="GO" id="GO:0016887">
    <property type="term" value="F:ATP hydrolysis activity"/>
    <property type="evidence" value="ECO:0007669"/>
    <property type="project" value="RHEA"/>
</dbReference>
<dbReference type="EMBL" id="AP012029">
    <property type="protein sequence ID" value="BAJ63430.1"/>
    <property type="molecule type" value="Genomic_DNA"/>
</dbReference>
<dbReference type="GO" id="GO:0005524">
    <property type="term" value="F:ATP binding"/>
    <property type="evidence" value="ECO:0007669"/>
    <property type="project" value="UniProtKB-UniRule"/>
</dbReference>
<sequence length="688" mass="80121">MAEVIGNLRENATEGEKRTLKFLKQNLPKEFTVYVEPQVFSEREMRYPDFIVVSNYGYVVLEVKDWIQIQKVDPQRAFIVTKKGEIREEKNPVYLAREYGFQVEAEIKKRQNQMGKEKAEKISWSYAAVLPNLPQSVITQLWKAWGEGFVWGISDLSLPDLLLARMKNIFPDYRLQKGGLTREQLNLIRGVIFPIVEISRPEGTVFLDQTQESVVAEPVHVEKTIETKAQKKEAHLQSLFESLQPQESVQEEELPPEGRKLVQNISIRLLRGYAGSGKTLVLIQRARYLSKIYPDWKIAVVTFNKLLQQWLESELESTEVKVRTFHGMCLSVLPKNLQEEDDQKEMLLDRWLDSVEQTYPIIDIVGKAALKQEINWIRDMGILRSEDYLQIERHGLGAKLRLSKTYREGVFNLLEAYRQYLRQNTLWDWQELPYYALECLQDPQHSSISKFNAILIDEAQDWAPVWLRVIQYFLIPENGLLFLADDPSQSIYRLFSWKEKGIEVVGRTRWLRTPYRNTWEIYNAAYQLIKGNPEIEKSLQETGEPVAPELSPDQMRHGAKPILKRCSDIADELTFIKNTVYVLTQQNIRENQIAVLVRFKKDMEAIKSELRGTEVVVNPIHGFKGLEKQAVIIPYLQKFTTSDETAELRLLYMAMTRARSQLYLSYSGTLPRIFERLKGSEWIDFLGM</sequence>
<dbReference type="HOGENOM" id="CLU_028798_0_0_0"/>
<dbReference type="PROSITE" id="PS51198">
    <property type="entry name" value="UVRD_HELICASE_ATP_BIND"/>
    <property type="match status" value="1"/>
</dbReference>
<keyword evidence="2 10" id="KW-0547">Nucleotide-binding</keyword>
<dbReference type="AlphaFoldDB" id="E8N4R6"/>
<evidence type="ECO:0000256" key="3">
    <source>
        <dbReference type="ARBA" id="ARBA00022801"/>
    </source>
</evidence>
<dbReference type="PANTHER" id="PTHR11070:SF45">
    <property type="entry name" value="DNA 3'-5' HELICASE"/>
    <property type="match status" value="1"/>
</dbReference>
<reference evidence="13 14" key="1">
    <citation type="submission" date="2010-12" db="EMBL/GenBank/DDBJ databases">
        <title>Whole genome sequence of Anaerolinea thermophila UNI-1.</title>
        <authorList>
            <person name="Narita-Yamada S."/>
            <person name="Kishi E."/>
            <person name="Watanabe Y."/>
            <person name="Takasaki K."/>
            <person name="Ankai A."/>
            <person name="Oguchi A."/>
            <person name="Fukui S."/>
            <person name="Takahashi M."/>
            <person name="Yashiro I."/>
            <person name="Hosoyama A."/>
            <person name="Sekiguchi Y."/>
            <person name="Hanada S."/>
            <person name="Fujita N."/>
        </authorList>
    </citation>
    <scope>NUCLEOTIDE SEQUENCE [LARGE SCALE GENOMIC DNA]</scope>
    <source>
        <strain evidence="14">DSM 14523 / JCM 11388 / NBRC 100420 / UNI-1</strain>
    </source>
</reference>
<dbReference type="eggNOG" id="COG0210">
    <property type="taxonomic scope" value="Bacteria"/>
</dbReference>
<proteinExistence type="inferred from homology"/>
<dbReference type="InterPro" id="IPR013986">
    <property type="entry name" value="DExx_box_DNA_helicase_dom_sf"/>
</dbReference>
<evidence type="ECO:0000259" key="11">
    <source>
        <dbReference type="PROSITE" id="PS50965"/>
    </source>
</evidence>
<evidence type="ECO:0000256" key="5">
    <source>
        <dbReference type="ARBA" id="ARBA00022840"/>
    </source>
</evidence>
<keyword evidence="5 10" id="KW-0067">ATP-binding</keyword>
<dbReference type="InterPro" id="IPR000212">
    <property type="entry name" value="DNA_helicase_UvrD/REP"/>
</dbReference>
<dbReference type="RefSeq" id="WP_013559812.1">
    <property type="nucleotide sequence ID" value="NC_014960.1"/>
</dbReference>
<organism evidence="13 14">
    <name type="scientific">Anaerolinea thermophila (strain DSM 14523 / JCM 11388 / NBRC 100420 / UNI-1)</name>
    <dbReference type="NCBI Taxonomy" id="926569"/>
    <lineage>
        <taxon>Bacteria</taxon>
        <taxon>Bacillati</taxon>
        <taxon>Chloroflexota</taxon>
        <taxon>Anaerolineae</taxon>
        <taxon>Anaerolineales</taxon>
        <taxon>Anaerolineaceae</taxon>
        <taxon>Anaerolinea</taxon>
    </lineage>
</organism>
<dbReference type="PANTHER" id="PTHR11070">
    <property type="entry name" value="UVRD / RECB / PCRA DNA HELICASE FAMILY MEMBER"/>
    <property type="match status" value="1"/>
</dbReference>
<evidence type="ECO:0000256" key="9">
    <source>
        <dbReference type="ARBA" id="ARBA00048988"/>
    </source>
</evidence>
<dbReference type="KEGG" id="atm:ANT_14020"/>
<dbReference type="Pfam" id="PF08378">
    <property type="entry name" value="NERD"/>
    <property type="match status" value="1"/>
</dbReference>
<dbReference type="Gene3D" id="1.10.10.160">
    <property type="match status" value="1"/>
</dbReference>
<gene>
    <name evidence="13" type="ordered locus">ANT_14020</name>
</gene>
<dbReference type="Pfam" id="PF13361">
    <property type="entry name" value="UvrD_C"/>
    <property type="match status" value="1"/>
</dbReference>
<feature type="domain" description="NERD" evidence="11">
    <location>
        <begin position="11"/>
        <end position="126"/>
    </location>
</feature>
<dbReference type="SUPFAM" id="SSF52540">
    <property type="entry name" value="P-loop containing nucleoside triphosphate hydrolases"/>
    <property type="match status" value="1"/>
</dbReference>